<dbReference type="Proteomes" id="UP000019678">
    <property type="component" value="Unassembled WGS sequence"/>
</dbReference>
<reference evidence="1 2" key="1">
    <citation type="submission" date="2013-05" db="EMBL/GenBank/DDBJ databases">
        <title>Genome assembly of Chondromyces apiculatus DSM 436.</title>
        <authorList>
            <person name="Sharma G."/>
            <person name="Khatri I."/>
            <person name="Kaur C."/>
            <person name="Mayilraj S."/>
            <person name="Subramanian S."/>
        </authorList>
    </citation>
    <scope>NUCLEOTIDE SEQUENCE [LARGE SCALE GENOMIC DNA]</scope>
    <source>
        <strain evidence="1 2">DSM 436</strain>
    </source>
</reference>
<keyword evidence="2" id="KW-1185">Reference proteome</keyword>
<dbReference type="InterPro" id="IPR027417">
    <property type="entry name" value="P-loop_NTPase"/>
</dbReference>
<dbReference type="SUPFAM" id="SSF52540">
    <property type="entry name" value="P-loop containing nucleoside triphosphate hydrolases"/>
    <property type="match status" value="1"/>
</dbReference>
<dbReference type="STRING" id="1192034.CAP_3858"/>
<proteinExistence type="predicted"/>
<comment type="caution">
    <text evidence="1">The sequence shown here is derived from an EMBL/GenBank/DDBJ whole genome shotgun (WGS) entry which is preliminary data.</text>
</comment>
<accession>A0A017T731</accession>
<evidence type="ECO:0008006" key="3">
    <source>
        <dbReference type="Google" id="ProtNLM"/>
    </source>
</evidence>
<gene>
    <name evidence="1" type="ORF">CAP_3858</name>
</gene>
<name>A0A017T731_9BACT</name>
<sequence length="398" mass="43256">MRIQDRVREPRVELSPLLSAMNNDWKALTPHRPLDPGSDVYVTPPSGGARHIADWILAGGSTVLVGGPAGIGKSTEMAQAATLLQAERFACLVPLDRWENMRKLTPEQLLLRIAGRIAYVATQSLRLPVSPELRESLISAGVLKDDSMSVAPGGKAIPSAPALIRHTLSEVNRLVEQRRIALLIDGLEKVPPGAGATDLFDALGTLPENVDLVVVVPWHAAFGPRADAVLRAGEKFVALHAVEVEGEPGEPGRQFLRDLLSARLQLNAEAFEDAEGRARRTLVNEAAQWSGGVPRTFLQLLADAGTYARLRRNAPWPEPSDLADAVADQEDSLRRVLLPGDTQAILAVEGSDGRELALDRKVRLMAHGVLLERLRDRRPVLEVHPLARAAVKEMRRSA</sequence>
<dbReference type="AlphaFoldDB" id="A0A017T731"/>
<dbReference type="EMBL" id="ASRX01000029">
    <property type="protein sequence ID" value="EYF04832.1"/>
    <property type="molecule type" value="Genomic_DNA"/>
</dbReference>
<organism evidence="1 2">
    <name type="scientific">Chondromyces apiculatus DSM 436</name>
    <dbReference type="NCBI Taxonomy" id="1192034"/>
    <lineage>
        <taxon>Bacteria</taxon>
        <taxon>Pseudomonadati</taxon>
        <taxon>Myxococcota</taxon>
        <taxon>Polyangia</taxon>
        <taxon>Polyangiales</taxon>
        <taxon>Polyangiaceae</taxon>
        <taxon>Chondromyces</taxon>
    </lineage>
</organism>
<evidence type="ECO:0000313" key="2">
    <source>
        <dbReference type="Proteomes" id="UP000019678"/>
    </source>
</evidence>
<evidence type="ECO:0000313" key="1">
    <source>
        <dbReference type="EMBL" id="EYF04832.1"/>
    </source>
</evidence>
<protein>
    <recommendedName>
        <fullName evidence="3">AAA+ ATPase domain-containing protein</fullName>
    </recommendedName>
</protein>